<dbReference type="InterPro" id="IPR012336">
    <property type="entry name" value="Thioredoxin-like_fold"/>
</dbReference>
<dbReference type="PIRSF" id="PIRSF000238">
    <property type="entry name" value="AhpF"/>
    <property type="match status" value="1"/>
</dbReference>
<keyword evidence="4" id="KW-0285">Flavoprotein</keyword>
<proteinExistence type="inferred from homology"/>
<dbReference type="NCBIfam" id="TIGR03140">
    <property type="entry name" value="AhpF"/>
    <property type="match status" value="1"/>
</dbReference>
<sequence length="510" mass="55977">MLTNELQQQFKAYSNYIESTLVLKYSVGEDDNSKKMEEFLKTISSLTEKITIEKVDLPLTPSFTIVKGNKEVGVTYAGIPLGHEFESFVLSLIQASGRKPKLKDEDIERIKAIEEKIDFKTIVSLSCHNCPDVVQTLNAMAILNDNITHTMIDGAFYEDLVKENNVMAVPFVFKNGENFHGGRIKFNELLDKVIGSKKLVNAKEKGVFDTLVIGGGPSSGAAAIYAKRKGIKTGIVCSEFGGQVNETLGIENIIGTKYTEGPKFMQSVKEHVEQYGVDIMEGFMATDFEKLEDGNFSVTLDSDEKLLTKTLIISTGARWRLLNIPGEKEFKNKGVAYCPHCDGPLFKDKKVAVIGGGNSGVEAAIDLANLAKNVVVIEFADTLKADQVLQDKLKSLENVEVITSAMTTSIDGKDSVESLTYVDRKTDQKHTIDLQGVFILVGLVPNTEWIGEKLEKTKIGEIITKKDQSTNIEGVFASGDCSDQTYKQIVISIGSGATAALSAFNYLMRK</sequence>
<dbReference type="InterPro" id="IPR008255">
    <property type="entry name" value="Pyr_nucl-diS_OxRdtase_2_AS"/>
</dbReference>
<keyword evidence="13" id="KW-1185">Reference proteome</keyword>
<dbReference type="PANTHER" id="PTHR48105">
    <property type="entry name" value="THIOREDOXIN REDUCTASE 1-RELATED-RELATED"/>
    <property type="match status" value="1"/>
</dbReference>
<dbReference type="PRINTS" id="PR00368">
    <property type="entry name" value="FADPNR"/>
</dbReference>
<dbReference type="CDD" id="cd02974">
    <property type="entry name" value="AhpF_NTD_N"/>
    <property type="match status" value="1"/>
</dbReference>
<dbReference type="InterPro" id="IPR036188">
    <property type="entry name" value="FAD/NAD-bd_sf"/>
</dbReference>
<name>A0ABR5TM54_9BACL</name>
<feature type="domain" description="FAD/NAD(P)-binding" evidence="10">
    <location>
        <begin position="208"/>
        <end position="496"/>
    </location>
</feature>
<organism evidence="12 13">
    <name type="scientific">Gemelliphila asaccharolytica</name>
    <dbReference type="NCBI Taxonomy" id="502393"/>
    <lineage>
        <taxon>Bacteria</taxon>
        <taxon>Bacillati</taxon>
        <taxon>Bacillota</taxon>
        <taxon>Bacilli</taxon>
        <taxon>Bacillales</taxon>
        <taxon>Gemellaceae</taxon>
        <taxon>Gemelliphila</taxon>
    </lineage>
</organism>
<evidence type="ECO:0000256" key="5">
    <source>
        <dbReference type="ARBA" id="ARBA00022827"/>
    </source>
</evidence>
<evidence type="ECO:0000256" key="4">
    <source>
        <dbReference type="ARBA" id="ARBA00022630"/>
    </source>
</evidence>
<gene>
    <name evidence="12" type="ORF">HMPREF1871_00555</name>
</gene>
<evidence type="ECO:0000256" key="2">
    <source>
        <dbReference type="ARBA" id="ARBA00009333"/>
    </source>
</evidence>
<dbReference type="InterPro" id="IPR044142">
    <property type="entry name" value="AhpF_NTD_N"/>
</dbReference>
<evidence type="ECO:0000259" key="11">
    <source>
        <dbReference type="Pfam" id="PF13192"/>
    </source>
</evidence>
<dbReference type="Proteomes" id="UP000070467">
    <property type="component" value="Unassembled WGS sequence"/>
</dbReference>
<keyword evidence="8" id="KW-1015">Disulfide bond</keyword>
<keyword evidence="6" id="KW-0560">Oxidoreductase</keyword>
<dbReference type="CDD" id="cd03026">
    <property type="entry name" value="AhpF_NTD_C"/>
    <property type="match status" value="1"/>
</dbReference>
<comment type="caution">
    <text evidence="12">The sequence shown here is derived from an EMBL/GenBank/DDBJ whole genome shotgun (WGS) entry which is preliminary data.</text>
</comment>
<evidence type="ECO:0000256" key="8">
    <source>
        <dbReference type="ARBA" id="ARBA00023157"/>
    </source>
</evidence>
<accession>A0ABR5TM54</accession>
<evidence type="ECO:0000313" key="13">
    <source>
        <dbReference type="Proteomes" id="UP000070467"/>
    </source>
</evidence>
<dbReference type="InterPro" id="IPR044141">
    <property type="entry name" value="AhpF_NTD_C"/>
</dbReference>
<dbReference type="SUPFAM" id="SSF51905">
    <property type="entry name" value="FAD/NAD(P)-binding domain"/>
    <property type="match status" value="1"/>
</dbReference>
<dbReference type="PROSITE" id="PS00573">
    <property type="entry name" value="PYRIDINE_REDOX_2"/>
    <property type="match status" value="1"/>
</dbReference>
<evidence type="ECO:0000256" key="7">
    <source>
        <dbReference type="ARBA" id="ARBA00023027"/>
    </source>
</evidence>
<evidence type="ECO:0000256" key="3">
    <source>
        <dbReference type="ARBA" id="ARBA00011738"/>
    </source>
</evidence>
<dbReference type="EMBL" id="LSDB01000019">
    <property type="protein sequence ID" value="KXB58219.1"/>
    <property type="molecule type" value="Genomic_DNA"/>
</dbReference>
<keyword evidence="9" id="KW-0676">Redox-active center</keyword>
<dbReference type="Pfam" id="PF07992">
    <property type="entry name" value="Pyr_redox_2"/>
    <property type="match status" value="1"/>
</dbReference>
<evidence type="ECO:0000259" key="10">
    <source>
        <dbReference type="Pfam" id="PF07992"/>
    </source>
</evidence>
<comment type="subunit">
    <text evidence="3">Homodimer.</text>
</comment>
<dbReference type="InterPro" id="IPR012081">
    <property type="entry name" value="Alkyl_hydroperoxide_Rdtase_suF"/>
</dbReference>
<comment type="cofactor">
    <cofactor evidence="1">
        <name>FAD</name>
        <dbReference type="ChEBI" id="CHEBI:57692"/>
    </cofactor>
</comment>
<dbReference type="SUPFAM" id="SSF52833">
    <property type="entry name" value="Thioredoxin-like"/>
    <property type="match status" value="2"/>
</dbReference>
<dbReference type="Pfam" id="PF13192">
    <property type="entry name" value="Thioredoxin_3"/>
    <property type="match status" value="1"/>
</dbReference>
<evidence type="ECO:0000313" key="12">
    <source>
        <dbReference type="EMBL" id="KXB58219.1"/>
    </source>
</evidence>
<evidence type="ECO:0000256" key="1">
    <source>
        <dbReference type="ARBA" id="ARBA00001974"/>
    </source>
</evidence>
<protein>
    <submittedName>
        <fullName evidence="12">Alkyl hydroperoxide reductase, F subunit</fullName>
    </submittedName>
</protein>
<comment type="similarity">
    <text evidence="2">Belongs to the class-II pyridine nucleotide-disulfide oxidoreductase family.</text>
</comment>
<dbReference type="Gene3D" id="3.50.50.60">
    <property type="entry name" value="FAD/NAD(P)-binding domain"/>
    <property type="match status" value="2"/>
</dbReference>
<dbReference type="PRINTS" id="PR00469">
    <property type="entry name" value="PNDRDTASEII"/>
</dbReference>
<evidence type="ECO:0000256" key="6">
    <source>
        <dbReference type="ARBA" id="ARBA00023002"/>
    </source>
</evidence>
<reference evidence="12 13" key="1">
    <citation type="submission" date="2016-01" db="EMBL/GenBank/DDBJ databases">
        <authorList>
            <person name="Mitreva M."/>
            <person name="Pepin K.H."/>
            <person name="Mihindukulasuriya K.A."/>
            <person name="Fulton R."/>
            <person name="Fronick C."/>
            <person name="O'Laughlin M."/>
            <person name="Miner T."/>
            <person name="Herter B."/>
            <person name="Rosa B.A."/>
            <person name="Cordes M."/>
            <person name="Tomlinson C."/>
            <person name="Wollam A."/>
            <person name="Palsikar V.B."/>
            <person name="Mardis E.R."/>
            <person name="Wilson R.K."/>
        </authorList>
    </citation>
    <scope>NUCLEOTIDE SEQUENCE [LARGE SCALE GENOMIC DNA]</scope>
    <source>
        <strain evidence="12 13">KA00071</strain>
    </source>
</reference>
<dbReference type="InterPro" id="IPR050097">
    <property type="entry name" value="Ferredoxin-NADP_redctase_2"/>
</dbReference>
<keyword evidence="5" id="KW-0274">FAD</keyword>
<dbReference type="InterPro" id="IPR023753">
    <property type="entry name" value="FAD/NAD-binding_dom"/>
</dbReference>
<dbReference type="Gene3D" id="3.40.30.80">
    <property type="match status" value="1"/>
</dbReference>
<feature type="domain" description="Thioredoxin-like fold" evidence="11">
    <location>
        <begin position="122"/>
        <end position="193"/>
    </location>
</feature>
<evidence type="ECO:0000256" key="9">
    <source>
        <dbReference type="ARBA" id="ARBA00023284"/>
    </source>
</evidence>
<dbReference type="InterPro" id="IPR036249">
    <property type="entry name" value="Thioredoxin-like_sf"/>
</dbReference>
<keyword evidence="7" id="KW-0520">NAD</keyword>